<keyword evidence="5 6" id="KW-0408">Iron</keyword>
<organism evidence="9 10">
    <name type="scientific">Roseiarcus fermentans</name>
    <dbReference type="NCBI Taxonomy" id="1473586"/>
    <lineage>
        <taxon>Bacteria</taxon>
        <taxon>Pseudomonadati</taxon>
        <taxon>Pseudomonadota</taxon>
        <taxon>Alphaproteobacteria</taxon>
        <taxon>Hyphomicrobiales</taxon>
        <taxon>Roseiarcaceae</taxon>
        <taxon>Roseiarcus</taxon>
    </lineage>
</organism>
<evidence type="ECO:0000256" key="2">
    <source>
        <dbReference type="ARBA" id="ARBA00022617"/>
    </source>
</evidence>
<dbReference type="PRINTS" id="PR00607">
    <property type="entry name" value="CYTCHROMECIE"/>
</dbReference>
<evidence type="ECO:0000256" key="7">
    <source>
        <dbReference type="SAM" id="SignalP"/>
    </source>
</evidence>
<evidence type="ECO:0000313" key="9">
    <source>
        <dbReference type="EMBL" id="RBP05702.1"/>
    </source>
</evidence>
<dbReference type="RefSeq" id="WP_113891849.1">
    <property type="nucleotide sequence ID" value="NZ_QNRK01000034.1"/>
</dbReference>
<keyword evidence="1" id="KW-0813">Transport</keyword>
<dbReference type="PROSITE" id="PS51257">
    <property type="entry name" value="PROKAR_LIPOPROTEIN"/>
    <property type="match status" value="1"/>
</dbReference>
<dbReference type="AlphaFoldDB" id="A0A366ETH4"/>
<evidence type="ECO:0000256" key="3">
    <source>
        <dbReference type="ARBA" id="ARBA00022723"/>
    </source>
</evidence>
<accession>A0A366ETH4</accession>
<feature type="signal peptide" evidence="7">
    <location>
        <begin position="1"/>
        <end position="22"/>
    </location>
</feature>
<evidence type="ECO:0000256" key="4">
    <source>
        <dbReference type="ARBA" id="ARBA00022982"/>
    </source>
</evidence>
<proteinExistence type="predicted"/>
<dbReference type="Pfam" id="PF13442">
    <property type="entry name" value="Cytochrome_CBB3"/>
    <property type="match status" value="1"/>
</dbReference>
<dbReference type="EMBL" id="QNRK01000034">
    <property type="protein sequence ID" value="RBP05702.1"/>
    <property type="molecule type" value="Genomic_DNA"/>
</dbReference>
<keyword evidence="4" id="KW-0249">Electron transport</keyword>
<dbReference type="InterPro" id="IPR036909">
    <property type="entry name" value="Cyt_c-like_dom_sf"/>
</dbReference>
<dbReference type="GO" id="GO:0005506">
    <property type="term" value="F:iron ion binding"/>
    <property type="evidence" value="ECO:0007669"/>
    <property type="project" value="InterPro"/>
</dbReference>
<evidence type="ECO:0000313" key="10">
    <source>
        <dbReference type="Proteomes" id="UP000253529"/>
    </source>
</evidence>
<feature type="domain" description="Cytochrome c" evidence="8">
    <location>
        <begin position="40"/>
        <end position="121"/>
    </location>
</feature>
<dbReference type="PANTHER" id="PTHR40942">
    <property type="match status" value="1"/>
</dbReference>
<dbReference type="PANTHER" id="PTHR40942:SF4">
    <property type="entry name" value="CYTOCHROME C5"/>
    <property type="match status" value="1"/>
</dbReference>
<feature type="chain" id="PRO_5016800918" evidence="7">
    <location>
        <begin position="23"/>
        <end position="123"/>
    </location>
</feature>
<dbReference type="InterPro" id="IPR002323">
    <property type="entry name" value="Cyt_CIE"/>
</dbReference>
<keyword evidence="3 6" id="KW-0479">Metal-binding</keyword>
<dbReference type="InterPro" id="IPR009056">
    <property type="entry name" value="Cyt_c-like_dom"/>
</dbReference>
<keyword evidence="2 6" id="KW-0349">Heme</keyword>
<reference evidence="9 10" key="1">
    <citation type="submission" date="2018-06" db="EMBL/GenBank/DDBJ databases">
        <title>Genomic Encyclopedia of Type Strains, Phase IV (KMG-IV): sequencing the most valuable type-strain genomes for metagenomic binning, comparative biology and taxonomic classification.</title>
        <authorList>
            <person name="Goeker M."/>
        </authorList>
    </citation>
    <scope>NUCLEOTIDE SEQUENCE [LARGE SCALE GENOMIC DNA]</scope>
    <source>
        <strain evidence="9 10">DSM 24875</strain>
    </source>
</reference>
<evidence type="ECO:0000259" key="8">
    <source>
        <dbReference type="PROSITE" id="PS51007"/>
    </source>
</evidence>
<dbReference type="PROSITE" id="PS51007">
    <property type="entry name" value="CYTC"/>
    <property type="match status" value="1"/>
</dbReference>
<keyword evidence="10" id="KW-1185">Reference proteome</keyword>
<evidence type="ECO:0000256" key="6">
    <source>
        <dbReference type="PROSITE-ProRule" id="PRU00433"/>
    </source>
</evidence>
<keyword evidence="7" id="KW-0732">Signal</keyword>
<name>A0A366ETH4_9HYPH</name>
<evidence type="ECO:0000256" key="1">
    <source>
        <dbReference type="ARBA" id="ARBA00022448"/>
    </source>
</evidence>
<protein>
    <submittedName>
        <fullName evidence="9">Cytochrome c5</fullName>
    </submittedName>
</protein>
<dbReference type="Gene3D" id="1.10.760.10">
    <property type="entry name" value="Cytochrome c-like domain"/>
    <property type="match status" value="1"/>
</dbReference>
<dbReference type="Proteomes" id="UP000253529">
    <property type="component" value="Unassembled WGS sequence"/>
</dbReference>
<sequence length="123" mass="12604">MRQGLFAAAFAALLTASCGQSAQPARPTAAEVEYAARAEPSPPALAALYDRSCRTCHGSAASGAPLAGQVSAWAPRLAARGADGLLASFRKGRNAMPPGGLCPDCGDDDARRIIAFMSTEPTR</sequence>
<gene>
    <name evidence="9" type="ORF">DFR50_13465</name>
</gene>
<dbReference type="GO" id="GO:0020037">
    <property type="term" value="F:heme binding"/>
    <property type="evidence" value="ECO:0007669"/>
    <property type="project" value="InterPro"/>
</dbReference>
<dbReference type="OrthoDB" id="9814708at2"/>
<evidence type="ECO:0000256" key="5">
    <source>
        <dbReference type="ARBA" id="ARBA00023004"/>
    </source>
</evidence>
<dbReference type="SUPFAM" id="SSF46626">
    <property type="entry name" value="Cytochrome c"/>
    <property type="match status" value="1"/>
</dbReference>
<dbReference type="GO" id="GO:0009055">
    <property type="term" value="F:electron transfer activity"/>
    <property type="evidence" value="ECO:0007669"/>
    <property type="project" value="InterPro"/>
</dbReference>
<comment type="caution">
    <text evidence="9">The sequence shown here is derived from an EMBL/GenBank/DDBJ whole genome shotgun (WGS) entry which is preliminary data.</text>
</comment>